<protein>
    <recommendedName>
        <fullName evidence="4">Transposase</fullName>
    </recommendedName>
</protein>
<evidence type="ECO:0000313" key="3">
    <source>
        <dbReference type="Proteomes" id="UP001250791"/>
    </source>
</evidence>
<gene>
    <name evidence="2" type="ORF">J2W52_002398</name>
</gene>
<name>A0ABU1SP78_9HYPH</name>
<proteinExistence type="predicted"/>
<comment type="caution">
    <text evidence="2">The sequence shown here is derived from an EMBL/GenBank/DDBJ whole genome shotgun (WGS) entry which is preliminary data.</text>
</comment>
<feature type="compositionally biased region" description="Basic and acidic residues" evidence="1">
    <location>
        <begin position="8"/>
        <end position="21"/>
    </location>
</feature>
<evidence type="ECO:0000313" key="2">
    <source>
        <dbReference type="EMBL" id="MDR6900783.1"/>
    </source>
</evidence>
<organism evidence="2 3">
    <name type="scientific">Rhizobium miluonense</name>
    <dbReference type="NCBI Taxonomy" id="411945"/>
    <lineage>
        <taxon>Bacteria</taxon>
        <taxon>Pseudomonadati</taxon>
        <taxon>Pseudomonadota</taxon>
        <taxon>Alphaproteobacteria</taxon>
        <taxon>Hyphomicrobiales</taxon>
        <taxon>Rhizobiaceae</taxon>
        <taxon>Rhizobium/Agrobacterium group</taxon>
        <taxon>Rhizobium</taxon>
    </lineage>
</organism>
<accession>A0ABU1SP78</accession>
<feature type="region of interest" description="Disordered" evidence="1">
    <location>
        <begin position="1"/>
        <end position="37"/>
    </location>
</feature>
<dbReference type="Proteomes" id="UP001250791">
    <property type="component" value="Unassembled WGS sequence"/>
</dbReference>
<reference evidence="2 3" key="1">
    <citation type="submission" date="2023-07" db="EMBL/GenBank/DDBJ databases">
        <title>Sorghum-associated microbial communities from plants grown in Nebraska, USA.</title>
        <authorList>
            <person name="Schachtman D."/>
        </authorList>
    </citation>
    <scope>NUCLEOTIDE SEQUENCE [LARGE SCALE GENOMIC DNA]</scope>
    <source>
        <strain evidence="2 3">3199</strain>
    </source>
</reference>
<sequence>MSPAPIHRAPEASKPELTERQKKARPNTLRQAQVLPPHQVDLTLHPVTHEDVHVPAHVNGSDLSREAPGDANHGRKQKNALPRTNTR</sequence>
<feature type="region of interest" description="Disordered" evidence="1">
    <location>
        <begin position="55"/>
        <end position="87"/>
    </location>
</feature>
<dbReference type="RefSeq" id="WP_310230761.1">
    <property type="nucleotide sequence ID" value="NZ_JAVDUP010000002.1"/>
</dbReference>
<evidence type="ECO:0008006" key="4">
    <source>
        <dbReference type="Google" id="ProtNLM"/>
    </source>
</evidence>
<keyword evidence="3" id="KW-1185">Reference proteome</keyword>
<dbReference type="EMBL" id="JAVDUP010000002">
    <property type="protein sequence ID" value="MDR6900783.1"/>
    <property type="molecule type" value="Genomic_DNA"/>
</dbReference>
<evidence type="ECO:0000256" key="1">
    <source>
        <dbReference type="SAM" id="MobiDB-lite"/>
    </source>
</evidence>